<sequence>MRYPAYTYSSSQLHEVGGELVRKVTRIYNRYHLMTKEITEEFGRVAQPVAPLDGTAAEPKDDWHIRETETSYHENPNVEFALQPRYYQAPKFVVERWKLKDDPTQLRQEVTTTLYDDHGNQTLELQPDGVFTVSEYYEAGEQDGCPADPLGFKRSLAKRTVYPSGTQPPSWVPPEDMPATVPAPVAVESGAPIMTTYLRYQLFDMLSEESRLVGAPSQYLVEESITECSGLGDDERLLERTTQGYHHAPDQPALHGRQITEEKILYNPQAKGLLASEEKVSTRWSYPGATTKKREAPLEIKETVTCRGVQKSFVRSVSSLTGQTLMEQDVHGVAIEYEYDALQRVIKQTLAAGSPNASVRSYSYRLVAAEGQQAGMTVTDPSNVVTHTFYDGLNRAISQTRQTENAEQPQLVYEAMHDALGQLIRDTTYDYHPRLKGGMLAIDTHYSYDAWGELCETLNADGTRQHTAFSPFGAQGDMVACWVTNPSQPELRQHFTLTQSNLKDKPWQIERFDAGRKQVARQNFFYDGLGQSTREEQRIRDPESNNETLTVSKYQYDEYGRMTYTERPDGTAMSRTFAPHSRNELVETMYVHEKRKGKRTLAAGELAHARTYDGQERMLTFSDGKRTEHYEYKDKAGNDSEQQLASKRITPSEREFNFTYDPTLSLQPTSITVGQNQPTAYEYGRHSPAISRAVNDHGTRTYDYTDQGYLRQETWDDAQAAKQYVCTHSRRFLRVQDVVIRES</sequence>
<accession>A0ACC9MWU5</accession>
<keyword evidence="2" id="KW-1185">Reference proteome</keyword>
<organism evidence="1 2">
    <name type="scientific">Pseudomonas hunanensis</name>
    <dbReference type="NCBI Taxonomy" id="1247546"/>
    <lineage>
        <taxon>Bacteria</taxon>
        <taxon>Pseudomonadati</taxon>
        <taxon>Pseudomonadota</taxon>
        <taxon>Gammaproteobacteria</taxon>
        <taxon>Pseudomonadales</taxon>
        <taxon>Pseudomonadaceae</taxon>
        <taxon>Pseudomonas</taxon>
    </lineage>
</organism>
<evidence type="ECO:0000313" key="2">
    <source>
        <dbReference type="Proteomes" id="UP000236285"/>
    </source>
</evidence>
<reference evidence="1" key="1">
    <citation type="submission" date="2017-12" db="EMBL/GenBank/DDBJ databases">
        <title>High quality draft genome sequence of Pseudomonas hunanensis P11 isolated from the high-arsenic soil.</title>
        <authorList>
            <person name="Pan J."/>
        </authorList>
    </citation>
    <scope>NUCLEOTIDE SEQUENCE</scope>
    <source>
        <strain evidence="1">P11</strain>
    </source>
</reference>
<evidence type="ECO:0000313" key="1">
    <source>
        <dbReference type="EMBL" id="PKF23485.1"/>
    </source>
</evidence>
<comment type="caution">
    <text evidence="1">The sequence shown here is derived from an EMBL/GenBank/DDBJ whole genome shotgun (WGS) entry which is preliminary data.</text>
</comment>
<proteinExistence type="predicted"/>
<name>A0ACC9MWU5_9PSED</name>
<dbReference type="Proteomes" id="UP000236285">
    <property type="component" value="Unassembled WGS sequence"/>
</dbReference>
<gene>
    <name evidence="1" type="ORF">CW309_27060</name>
</gene>
<protein>
    <submittedName>
        <fullName evidence="1">Uncharacterized protein</fullName>
    </submittedName>
</protein>
<dbReference type="EMBL" id="PISL01000047">
    <property type="protein sequence ID" value="PKF23485.1"/>
    <property type="molecule type" value="Genomic_DNA"/>
</dbReference>